<evidence type="ECO:0000313" key="4">
    <source>
        <dbReference type="Proteomes" id="UP000198937"/>
    </source>
</evidence>
<dbReference type="GO" id="GO:0016787">
    <property type="term" value="F:hydrolase activity"/>
    <property type="evidence" value="ECO:0007669"/>
    <property type="project" value="UniProtKB-KW"/>
</dbReference>
<evidence type="ECO:0000313" key="3">
    <source>
        <dbReference type="EMBL" id="SCL56044.1"/>
    </source>
</evidence>
<dbReference type="STRING" id="683228.GA0070617_3127"/>
<comment type="similarity">
    <text evidence="1">Belongs to the thioesterase family.</text>
</comment>
<keyword evidence="3" id="KW-0378">Hydrolase</keyword>
<sequence length="240" mass="25385">MSPHADPVDLVAAFPAAGSGGTTLEQVEKLAARRGLVYLALANPDSVDAVESGRWRAATVERLRQATADHPVGRVLLFGHCMGGLSAVRIADGLAAALGLPVRVLAVNTPCPDQAGRIPTMTDLSDAEIGTLLAHDGFPQDLLDDEDMLAEIADGLRDEARVADRLAEQVAAGDAVATLHLLSMRGDAFIPPERCVDWWRRVDGDFQVIVTDGGHGIDETSVGLLERVVTGALTDQVERV</sequence>
<keyword evidence="4" id="KW-1185">Reference proteome</keyword>
<dbReference type="EMBL" id="FMIA01000002">
    <property type="protein sequence ID" value="SCL56044.1"/>
    <property type="molecule type" value="Genomic_DNA"/>
</dbReference>
<dbReference type="GO" id="GO:0008610">
    <property type="term" value="P:lipid biosynthetic process"/>
    <property type="evidence" value="ECO:0007669"/>
    <property type="project" value="TreeGrafter"/>
</dbReference>
<name>A0A1C6UPU6_9ACTN</name>
<gene>
    <name evidence="3" type="ORF">GA0070617_3127</name>
</gene>
<dbReference type="PANTHER" id="PTHR11487">
    <property type="entry name" value="THIOESTERASE"/>
    <property type="match status" value="1"/>
</dbReference>
<dbReference type="Proteomes" id="UP000198937">
    <property type="component" value="Unassembled WGS sequence"/>
</dbReference>
<feature type="domain" description="Thioesterase" evidence="2">
    <location>
        <begin position="70"/>
        <end position="215"/>
    </location>
</feature>
<accession>A0A1C6UPU6</accession>
<dbReference type="Pfam" id="PF00975">
    <property type="entry name" value="Thioesterase"/>
    <property type="match status" value="1"/>
</dbReference>
<dbReference type="SUPFAM" id="SSF53474">
    <property type="entry name" value="alpha/beta-Hydrolases"/>
    <property type="match status" value="1"/>
</dbReference>
<dbReference type="Gene3D" id="3.40.50.1820">
    <property type="entry name" value="alpha/beta hydrolase"/>
    <property type="match status" value="1"/>
</dbReference>
<dbReference type="InterPro" id="IPR029058">
    <property type="entry name" value="AB_hydrolase_fold"/>
</dbReference>
<dbReference type="RefSeq" id="WP_091438257.1">
    <property type="nucleotide sequence ID" value="NZ_BMMJ01000005.1"/>
</dbReference>
<evidence type="ECO:0000256" key="1">
    <source>
        <dbReference type="ARBA" id="ARBA00007169"/>
    </source>
</evidence>
<dbReference type="InterPro" id="IPR012223">
    <property type="entry name" value="TEII"/>
</dbReference>
<dbReference type="AlphaFoldDB" id="A0A1C6UPU6"/>
<proteinExistence type="inferred from homology"/>
<dbReference type="PANTHER" id="PTHR11487:SF0">
    <property type="entry name" value="S-ACYL FATTY ACID SYNTHASE THIOESTERASE, MEDIUM CHAIN"/>
    <property type="match status" value="1"/>
</dbReference>
<evidence type="ECO:0000259" key="2">
    <source>
        <dbReference type="Pfam" id="PF00975"/>
    </source>
</evidence>
<organism evidence="3 4">
    <name type="scientific">Micromonospora yangpuensis</name>
    <dbReference type="NCBI Taxonomy" id="683228"/>
    <lineage>
        <taxon>Bacteria</taxon>
        <taxon>Bacillati</taxon>
        <taxon>Actinomycetota</taxon>
        <taxon>Actinomycetes</taxon>
        <taxon>Micromonosporales</taxon>
        <taxon>Micromonosporaceae</taxon>
        <taxon>Micromonospora</taxon>
    </lineage>
</organism>
<dbReference type="InterPro" id="IPR001031">
    <property type="entry name" value="Thioesterase"/>
</dbReference>
<reference evidence="3 4" key="1">
    <citation type="submission" date="2016-06" db="EMBL/GenBank/DDBJ databases">
        <authorList>
            <person name="Kjaerup R.B."/>
            <person name="Dalgaard T.S."/>
            <person name="Juul-Madsen H.R."/>
        </authorList>
    </citation>
    <scope>NUCLEOTIDE SEQUENCE [LARGE SCALE GENOMIC DNA]</scope>
    <source>
        <strain evidence="3 4">DSM 45577</strain>
    </source>
</reference>
<protein>
    <submittedName>
        <fullName evidence="3">Alpha/beta hydrolase family protein</fullName>
    </submittedName>
</protein>
<dbReference type="OrthoDB" id="4158666at2"/>